<dbReference type="RefSeq" id="WP_013921399.1">
    <property type="nucleotide sequence ID" value="NC_015690.1"/>
</dbReference>
<evidence type="ECO:0000313" key="1">
    <source>
        <dbReference type="EMBL" id="AEI46252.1"/>
    </source>
</evidence>
<name>F8FGV1_PAEMK</name>
<dbReference type="KEGG" id="pms:KNP414_07766"/>
<dbReference type="AlphaFoldDB" id="F8FGV1"/>
<reference evidence="2" key="1">
    <citation type="submission" date="2011-06" db="EMBL/GenBank/DDBJ databases">
        <title>Complete genome sequence of Paenibacillus mucilaginosus KNP414.</title>
        <authorList>
            <person name="Wang J."/>
            <person name="Hu S."/>
            <person name="Hu X."/>
            <person name="Zhang B."/>
            <person name="Dong D."/>
            <person name="Zhang S."/>
            <person name="Zhao K."/>
            <person name="Wu D."/>
        </authorList>
    </citation>
    <scope>NUCLEOTIDE SEQUENCE [LARGE SCALE GENOMIC DNA]</scope>
    <source>
        <strain evidence="2">KNP414</strain>
    </source>
</reference>
<dbReference type="HOGENOM" id="CLU_2845659_0_0_9"/>
<accession>F8FGV1</accession>
<evidence type="ECO:0000313" key="2">
    <source>
        <dbReference type="Proteomes" id="UP000006620"/>
    </source>
</evidence>
<dbReference type="EMBL" id="CP002869">
    <property type="protein sequence ID" value="AEI46252.1"/>
    <property type="molecule type" value="Genomic_DNA"/>
</dbReference>
<sequence length="66" mass="7451">MMKTDIIEPWFSGLLAIVNDWLMNEVTEGRMSDEDMTGSFSFTYETGAKLGFKILPVKESSEEPAE</sequence>
<dbReference type="Proteomes" id="UP000006620">
    <property type="component" value="Chromosome"/>
</dbReference>
<dbReference type="PATRIC" id="fig|1036673.3.peg.7240"/>
<gene>
    <name evidence="1" type="ordered locus">KNP414_07766</name>
</gene>
<organism evidence="1 2">
    <name type="scientific">Paenibacillus mucilaginosus (strain KNP414)</name>
    <dbReference type="NCBI Taxonomy" id="1036673"/>
    <lineage>
        <taxon>Bacteria</taxon>
        <taxon>Bacillati</taxon>
        <taxon>Bacillota</taxon>
        <taxon>Bacilli</taxon>
        <taxon>Bacillales</taxon>
        <taxon>Paenibacillaceae</taxon>
        <taxon>Paenibacillus</taxon>
    </lineage>
</organism>
<proteinExistence type="predicted"/>
<reference evidence="1 2" key="2">
    <citation type="journal article" date="2013" name="Genome Announc.">
        <title>Genome Sequence of Growth-Improving Paenibacillus mucilaginosus Strain KNP414.</title>
        <authorList>
            <person name="Lu J.J."/>
            <person name="Wang J.F."/>
            <person name="Hu X.F."/>
        </authorList>
    </citation>
    <scope>NUCLEOTIDE SEQUENCE [LARGE SCALE GENOMIC DNA]</scope>
    <source>
        <strain evidence="1 2">KNP414</strain>
    </source>
</reference>
<protein>
    <submittedName>
        <fullName evidence="1">Uncharacterized protein</fullName>
    </submittedName>
</protein>